<evidence type="ECO:0000313" key="2">
    <source>
        <dbReference type="Proteomes" id="UP000286288"/>
    </source>
</evidence>
<protein>
    <recommendedName>
        <fullName evidence="3">Lipoprotein</fullName>
    </recommendedName>
</protein>
<dbReference type="EMBL" id="QRMZ01000033">
    <property type="protein sequence ID" value="RHK03665.1"/>
    <property type="molecule type" value="Genomic_DNA"/>
</dbReference>
<proteinExistence type="predicted"/>
<dbReference type="InterPro" id="IPR016878">
    <property type="entry name" value="MICAH-like"/>
</dbReference>
<comment type="caution">
    <text evidence="1">The sequence shown here is derived from an EMBL/GenBank/DDBJ whole genome shotgun (WGS) entry which is preliminary data.</text>
</comment>
<sequence>MNKKTLILPIILVTLTGCGAQNEDDTAQADTVEVPTITLAAIEEAQEAWAESIVAIGEASTQSEEAAEEQAKETLDTLYAFDEGTVLFKPTKAAEIPFRSTKEEALSYFVGGGIEEDGGFALEPWTNVRFDNHDTILNGDTALSSGNYYFTSGETGEEVKVEYTFGYMLDEDGNVRIQLQHSSVPFS</sequence>
<dbReference type="AlphaFoldDB" id="A0A415EMT3"/>
<dbReference type="InterPro" id="IPR032710">
    <property type="entry name" value="NTF2-like_dom_sf"/>
</dbReference>
<dbReference type="Proteomes" id="UP000286288">
    <property type="component" value="Unassembled WGS sequence"/>
</dbReference>
<organism evidence="1 2">
    <name type="scientific">Enterococcus casseliflavus</name>
    <name type="common">Enterococcus flavescens</name>
    <dbReference type="NCBI Taxonomy" id="37734"/>
    <lineage>
        <taxon>Bacteria</taxon>
        <taxon>Bacillati</taxon>
        <taxon>Bacillota</taxon>
        <taxon>Bacilli</taxon>
        <taxon>Lactobacillales</taxon>
        <taxon>Enterococcaceae</taxon>
        <taxon>Enterococcus</taxon>
    </lineage>
</organism>
<dbReference type="Gene3D" id="3.10.450.50">
    <property type="match status" value="1"/>
</dbReference>
<name>A0A415EMT3_ENTCA</name>
<gene>
    <name evidence="1" type="ORF">DW084_17075</name>
</gene>
<dbReference type="PROSITE" id="PS51257">
    <property type="entry name" value="PROKAR_LIPOPROTEIN"/>
    <property type="match status" value="1"/>
</dbReference>
<reference evidence="1 2" key="1">
    <citation type="submission" date="2018-08" db="EMBL/GenBank/DDBJ databases">
        <title>A genome reference for cultivated species of the human gut microbiota.</title>
        <authorList>
            <person name="Zou Y."/>
            <person name="Xue W."/>
            <person name="Luo G."/>
        </authorList>
    </citation>
    <scope>NUCLEOTIDE SEQUENCE [LARGE SCALE GENOMIC DNA]</scope>
    <source>
        <strain evidence="1 2">AF48-16</strain>
    </source>
</reference>
<evidence type="ECO:0008006" key="3">
    <source>
        <dbReference type="Google" id="ProtNLM"/>
    </source>
</evidence>
<dbReference type="SUPFAM" id="SSF54427">
    <property type="entry name" value="NTF2-like"/>
    <property type="match status" value="1"/>
</dbReference>
<dbReference type="PIRSF" id="PIRSF028288">
    <property type="entry name" value="UCP028288"/>
    <property type="match status" value="1"/>
</dbReference>
<accession>A0A415EMT3</accession>
<evidence type="ECO:0000313" key="1">
    <source>
        <dbReference type="EMBL" id="RHK03665.1"/>
    </source>
</evidence>